<evidence type="ECO:0000313" key="2">
    <source>
        <dbReference type="EMBL" id="BAD61395.1"/>
    </source>
</evidence>
<organism evidence="2">
    <name type="scientific">Oryza sativa subsp. japonica</name>
    <name type="common">Rice</name>
    <dbReference type="NCBI Taxonomy" id="39947"/>
    <lineage>
        <taxon>Eukaryota</taxon>
        <taxon>Viridiplantae</taxon>
        <taxon>Streptophyta</taxon>
        <taxon>Embryophyta</taxon>
        <taxon>Tracheophyta</taxon>
        <taxon>Spermatophyta</taxon>
        <taxon>Magnoliopsida</taxon>
        <taxon>Liliopsida</taxon>
        <taxon>Poales</taxon>
        <taxon>Poaceae</taxon>
        <taxon>BOP clade</taxon>
        <taxon>Oryzoideae</taxon>
        <taxon>Oryzeae</taxon>
        <taxon>Oryzinae</taxon>
        <taxon>Oryza</taxon>
        <taxon>Oryza sativa</taxon>
    </lineage>
</organism>
<gene>
    <name evidence="2" type="primary">B1111C09.23</name>
</gene>
<reference evidence="2" key="1">
    <citation type="journal article" date="2002" name="Nature">
        <title>The genome sequence and structure of rice chromosome 1.</title>
        <authorList>
            <person name="Sasaki T."/>
            <person name="Matsumoto T."/>
            <person name="Yamamoto K."/>
            <person name="Sakata K."/>
            <person name="Baba T."/>
            <person name="Katayose Y."/>
            <person name="Wu J."/>
            <person name="Niimura Y."/>
            <person name="Cheng Z."/>
            <person name="Nagamura Y."/>
            <person name="Antonio B.A."/>
            <person name="Kanamori H."/>
            <person name="Hosokawa S."/>
            <person name="Masukawa M."/>
            <person name="Arikawa K."/>
            <person name="Chiden Y."/>
            <person name="Hayashi M."/>
            <person name="Okamoto M."/>
            <person name="Ando T."/>
            <person name="Aoki H."/>
            <person name="Arita K."/>
            <person name="Hamada M."/>
            <person name="Harada C."/>
            <person name="Hijishita S."/>
            <person name="Honda M."/>
            <person name="Ichikawa Y."/>
            <person name="Idonuma A."/>
            <person name="Iijima M."/>
            <person name="Ikeda M."/>
            <person name="Ikeno M."/>
            <person name="Itoh S."/>
            <person name="Itoh T."/>
            <person name="Itoh Y."/>
            <person name="Itoh Y."/>
            <person name="Iwabuchi A."/>
            <person name="Kamiya K."/>
            <person name="Karasawa W."/>
            <person name="Katagiri S."/>
            <person name="Kikuta A."/>
            <person name="Kobayashi N."/>
            <person name="Kono I."/>
            <person name="Machita K."/>
            <person name="Maehara T."/>
            <person name="Mizuno H."/>
            <person name="Mizubayashi T."/>
            <person name="Mukai Y."/>
            <person name="Nagasaki H."/>
            <person name="Nakashima M."/>
            <person name="Nakama Y."/>
            <person name="Nakamichi Y."/>
            <person name="Nakamura M."/>
            <person name="Namiki N."/>
            <person name="Negishi M."/>
            <person name="Ohta I."/>
            <person name="Ono N."/>
            <person name="Saji S."/>
            <person name="Sakai K."/>
            <person name="Shibata M."/>
            <person name="Shimokawa T."/>
            <person name="Shomura A."/>
            <person name="Song J."/>
            <person name="Takazaki Y."/>
            <person name="Terasawa K."/>
            <person name="Tsuji K."/>
            <person name="Waki K."/>
            <person name="Yamagata H."/>
            <person name="Yamane H."/>
            <person name="Yoshiki S."/>
            <person name="Yoshihara R."/>
            <person name="Yukawa K."/>
            <person name="Zhong H."/>
            <person name="Iwama H."/>
            <person name="Endo T."/>
            <person name="Ito H."/>
            <person name="Hahn J.H."/>
            <person name="Kim H.I."/>
            <person name="Eun M.Y."/>
            <person name="Yano M."/>
            <person name="Jiang J."/>
            <person name="Gojobori T."/>
        </authorList>
    </citation>
    <scope>NUCLEOTIDE SEQUENCE [LARGE SCALE GENOMIC DNA]</scope>
</reference>
<feature type="region of interest" description="Disordered" evidence="1">
    <location>
        <begin position="42"/>
        <end position="71"/>
    </location>
</feature>
<proteinExistence type="predicted"/>
<dbReference type="Proteomes" id="UP000817658">
    <property type="component" value="Chromosome 1"/>
</dbReference>
<protein>
    <submittedName>
        <fullName evidence="2">Uncharacterized protein</fullName>
    </submittedName>
</protein>
<name>Q5ZCU4_ORYSJ</name>
<feature type="compositionally biased region" description="Low complexity" evidence="1">
    <location>
        <begin position="42"/>
        <end position="51"/>
    </location>
</feature>
<evidence type="ECO:0000256" key="1">
    <source>
        <dbReference type="SAM" id="MobiDB-lite"/>
    </source>
</evidence>
<sequence>MASSMDNTSGRPPLLPLHVDDADAAARLSSLQLLTMPIPMSPLLLPLFLPPGEEKERRKRREEEGDGDRQA</sequence>
<dbReference type="EMBL" id="AP003204">
    <property type="protein sequence ID" value="BAD61395.1"/>
    <property type="molecule type" value="Genomic_DNA"/>
</dbReference>
<dbReference type="AlphaFoldDB" id="Q5ZCU4"/>
<feature type="compositionally biased region" description="Basic and acidic residues" evidence="1">
    <location>
        <begin position="52"/>
        <end position="71"/>
    </location>
</feature>
<accession>Q5ZCU4</accession>